<evidence type="ECO:0000256" key="9">
    <source>
        <dbReference type="ARBA" id="ARBA00023004"/>
    </source>
</evidence>
<evidence type="ECO:0000256" key="11">
    <source>
        <dbReference type="ARBA" id="ARBA00047326"/>
    </source>
</evidence>
<dbReference type="Pfam" id="PF04055">
    <property type="entry name" value="Radical_SAM"/>
    <property type="match status" value="1"/>
</dbReference>
<dbReference type="InterPro" id="IPR013785">
    <property type="entry name" value="Aldolase_TIM"/>
</dbReference>
<dbReference type="EC" id="2.8.1.8" evidence="3"/>
<evidence type="ECO:0000256" key="4">
    <source>
        <dbReference type="ARBA" id="ARBA00022485"/>
    </source>
</evidence>
<keyword evidence="8" id="KW-0479">Metal-binding</keyword>
<comment type="subcellular location">
    <subcellularLocation>
        <location evidence="2">Mitochondrion</location>
    </subcellularLocation>
</comment>
<dbReference type="CDD" id="cd01335">
    <property type="entry name" value="Radical_SAM"/>
    <property type="match status" value="1"/>
</dbReference>
<dbReference type="PANTHER" id="PTHR10949">
    <property type="entry name" value="LIPOYL SYNTHASE"/>
    <property type="match status" value="1"/>
</dbReference>
<dbReference type="SFLD" id="SFLDS00029">
    <property type="entry name" value="Radical_SAM"/>
    <property type="match status" value="1"/>
</dbReference>
<evidence type="ECO:0000256" key="7">
    <source>
        <dbReference type="ARBA" id="ARBA00022691"/>
    </source>
</evidence>
<dbReference type="InterPro" id="IPR003698">
    <property type="entry name" value="Lipoyl_synth"/>
</dbReference>
<dbReference type="InterPro" id="IPR006638">
    <property type="entry name" value="Elp3/MiaA/NifB-like_rSAM"/>
</dbReference>
<keyword evidence="6" id="KW-0808">Transferase</keyword>
<dbReference type="GO" id="GO:0046872">
    <property type="term" value="F:metal ion binding"/>
    <property type="evidence" value="ECO:0007669"/>
    <property type="project" value="UniProtKB-KW"/>
</dbReference>
<dbReference type="Pfam" id="PF16881">
    <property type="entry name" value="LIAS_N"/>
    <property type="match status" value="1"/>
</dbReference>
<dbReference type="SFLD" id="SFLDG01058">
    <property type="entry name" value="lipoyl_synthase_like"/>
    <property type="match status" value="1"/>
</dbReference>
<keyword evidence="5" id="KW-0963">Cytoplasm</keyword>
<dbReference type="GO" id="GO:0051539">
    <property type="term" value="F:4 iron, 4 sulfur cluster binding"/>
    <property type="evidence" value="ECO:0007669"/>
    <property type="project" value="UniProtKB-KW"/>
</dbReference>
<dbReference type="PROSITE" id="PS51918">
    <property type="entry name" value="RADICAL_SAM"/>
    <property type="match status" value="1"/>
</dbReference>
<evidence type="ECO:0000256" key="10">
    <source>
        <dbReference type="ARBA" id="ARBA00023014"/>
    </source>
</evidence>
<dbReference type="NCBIfam" id="NF009544">
    <property type="entry name" value="PRK12928.1"/>
    <property type="match status" value="1"/>
</dbReference>
<evidence type="ECO:0000256" key="5">
    <source>
        <dbReference type="ARBA" id="ARBA00022490"/>
    </source>
</evidence>
<comment type="catalytic activity">
    <reaction evidence="11">
        <text>[[Fe-S] cluster scaffold protein carrying a second [4Fe-4S](2+) cluster] + N(6)-octanoyl-L-lysyl-[protein] + 2 oxidized [2Fe-2S]-[ferredoxin] + 2 S-adenosyl-L-methionine + 4 H(+) = [[Fe-S] cluster scaffold protein] + N(6)-[(R)-dihydrolipoyl]-L-lysyl-[protein] + 4 Fe(3+) + 2 hydrogen sulfide + 2 5'-deoxyadenosine + 2 L-methionine + 2 reduced [2Fe-2S]-[ferredoxin]</text>
        <dbReference type="Rhea" id="RHEA:16585"/>
        <dbReference type="Rhea" id="RHEA-COMP:9928"/>
        <dbReference type="Rhea" id="RHEA-COMP:10000"/>
        <dbReference type="Rhea" id="RHEA-COMP:10001"/>
        <dbReference type="Rhea" id="RHEA-COMP:10475"/>
        <dbReference type="Rhea" id="RHEA-COMP:14568"/>
        <dbReference type="Rhea" id="RHEA-COMP:14569"/>
        <dbReference type="ChEBI" id="CHEBI:15378"/>
        <dbReference type="ChEBI" id="CHEBI:17319"/>
        <dbReference type="ChEBI" id="CHEBI:29034"/>
        <dbReference type="ChEBI" id="CHEBI:29919"/>
        <dbReference type="ChEBI" id="CHEBI:33722"/>
        <dbReference type="ChEBI" id="CHEBI:33737"/>
        <dbReference type="ChEBI" id="CHEBI:33738"/>
        <dbReference type="ChEBI" id="CHEBI:57844"/>
        <dbReference type="ChEBI" id="CHEBI:59789"/>
        <dbReference type="ChEBI" id="CHEBI:78809"/>
        <dbReference type="ChEBI" id="CHEBI:83100"/>
        <dbReference type="EC" id="2.8.1.8"/>
    </reaction>
</comment>
<evidence type="ECO:0000259" key="12">
    <source>
        <dbReference type="PROSITE" id="PS51918"/>
    </source>
</evidence>
<comment type="cofactor">
    <cofactor evidence="1">
        <name>[4Fe-4S] cluster</name>
        <dbReference type="ChEBI" id="CHEBI:49883"/>
    </cofactor>
</comment>
<dbReference type="InterPro" id="IPR058240">
    <property type="entry name" value="rSAM_sf"/>
</dbReference>
<dbReference type="InterPro" id="IPR007197">
    <property type="entry name" value="rSAM"/>
</dbReference>
<keyword evidence="7" id="KW-0949">S-adenosyl-L-methionine</keyword>
<keyword evidence="10" id="KW-0411">Iron-sulfur</keyword>
<evidence type="ECO:0000256" key="1">
    <source>
        <dbReference type="ARBA" id="ARBA00001966"/>
    </source>
</evidence>
<evidence type="ECO:0000313" key="13">
    <source>
        <dbReference type="EMBL" id="SVA83323.1"/>
    </source>
</evidence>
<dbReference type="PIRSF" id="PIRSF005963">
    <property type="entry name" value="Lipoyl_synth"/>
    <property type="match status" value="1"/>
</dbReference>
<gene>
    <name evidence="13" type="ORF">METZ01_LOCUS136177</name>
</gene>
<evidence type="ECO:0000256" key="3">
    <source>
        <dbReference type="ARBA" id="ARBA00012237"/>
    </source>
</evidence>
<dbReference type="AlphaFoldDB" id="A0A381Z3D5"/>
<dbReference type="PANTHER" id="PTHR10949:SF0">
    <property type="entry name" value="LIPOYL SYNTHASE, MITOCHONDRIAL"/>
    <property type="match status" value="1"/>
</dbReference>
<dbReference type="EMBL" id="UINC01019660">
    <property type="protein sequence ID" value="SVA83323.1"/>
    <property type="molecule type" value="Genomic_DNA"/>
</dbReference>
<organism evidence="13">
    <name type="scientific">marine metagenome</name>
    <dbReference type="NCBI Taxonomy" id="408172"/>
    <lineage>
        <taxon>unclassified sequences</taxon>
        <taxon>metagenomes</taxon>
        <taxon>ecological metagenomes</taxon>
    </lineage>
</organism>
<dbReference type="SUPFAM" id="SSF102114">
    <property type="entry name" value="Radical SAM enzymes"/>
    <property type="match status" value="1"/>
</dbReference>
<keyword evidence="9" id="KW-0408">Iron</keyword>
<evidence type="ECO:0000256" key="2">
    <source>
        <dbReference type="ARBA" id="ARBA00004173"/>
    </source>
</evidence>
<dbReference type="GO" id="GO:0005739">
    <property type="term" value="C:mitochondrion"/>
    <property type="evidence" value="ECO:0007669"/>
    <property type="project" value="UniProtKB-SubCell"/>
</dbReference>
<dbReference type="SMART" id="SM00729">
    <property type="entry name" value="Elp3"/>
    <property type="match status" value="1"/>
</dbReference>
<evidence type="ECO:0000256" key="8">
    <source>
        <dbReference type="ARBA" id="ARBA00022723"/>
    </source>
</evidence>
<name>A0A381Z3D5_9ZZZZ</name>
<dbReference type="FunFam" id="3.20.20.70:FF:000040">
    <property type="entry name" value="Lipoyl synthase"/>
    <property type="match status" value="1"/>
</dbReference>
<dbReference type="GO" id="GO:0016992">
    <property type="term" value="F:lipoate synthase activity"/>
    <property type="evidence" value="ECO:0007669"/>
    <property type="project" value="UniProtKB-EC"/>
</dbReference>
<dbReference type="InterPro" id="IPR031691">
    <property type="entry name" value="LIAS_N"/>
</dbReference>
<sequence>MNNISPTVHSLQNGKPKVRIQVGHNYAYVNNVVQTNNLHTVCEEARCPNIYECWERRTATIMILGDTCTRACGFCSVKTGKPTWNDPLEPIRVAQAVKKMDLRHVVITSVDRDDLKNDYGSEVWAETIKQVRREVPKCTIEVLTPDFKGSDIALKKIFDVHPDIFSHNVECAERVSRRVRNQANWQRSLSVLKKSVRFGLRTKTGMMVGLGETKEEVVNTMEKAAKIGVDIFTIGQYLQPTKNHLPVERYVGPEEFKIYHEKGLALGFKIIESGPLVRSSYHADKQARVFIDIGKPSTYPSQE</sequence>
<dbReference type="HAMAP" id="MF_00206">
    <property type="entry name" value="Lipoyl_synth"/>
    <property type="match status" value="1"/>
</dbReference>
<keyword evidence="4" id="KW-0004">4Fe-4S</keyword>
<dbReference type="NCBIfam" id="NF004019">
    <property type="entry name" value="PRK05481.1"/>
    <property type="match status" value="1"/>
</dbReference>
<dbReference type="NCBIfam" id="TIGR00510">
    <property type="entry name" value="lipA"/>
    <property type="match status" value="1"/>
</dbReference>
<reference evidence="13" key="1">
    <citation type="submission" date="2018-05" db="EMBL/GenBank/DDBJ databases">
        <authorList>
            <person name="Lanie J.A."/>
            <person name="Ng W.-L."/>
            <person name="Kazmierczak K.M."/>
            <person name="Andrzejewski T.M."/>
            <person name="Davidsen T.M."/>
            <person name="Wayne K.J."/>
            <person name="Tettelin H."/>
            <person name="Glass J.I."/>
            <person name="Rusch D."/>
            <person name="Podicherti R."/>
            <person name="Tsui H.-C.T."/>
            <person name="Winkler M.E."/>
        </authorList>
    </citation>
    <scope>NUCLEOTIDE SEQUENCE</scope>
</reference>
<dbReference type="SFLD" id="SFLDF00271">
    <property type="entry name" value="lipoyl_synthase"/>
    <property type="match status" value="1"/>
</dbReference>
<feature type="domain" description="Radical SAM core" evidence="12">
    <location>
        <begin position="54"/>
        <end position="269"/>
    </location>
</feature>
<evidence type="ECO:0000256" key="6">
    <source>
        <dbReference type="ARBA" id="ARBA00022679"/>
    </source>
</evidence>
<accession>A0A381Z3D5</accession>
<proteinExistence type="inferred from homology"/>
<dbReference type="Gene3D" id="3.20.20.70">
    <property type="entry name" value="Aldolase class I"/>
    <property type="match status" value="1"/>
</dbReference>
<protein>
    <recommendedName>
        <fullName evidence="3">lipoyl synthase</fullName>
        <ecNumber evidence="3">2.8.1.8</ecNumber>
    </recommendedName>
</protein>